<feature type="modified residue" description="4-aspartylphosphate" evidence="1">
    <location>
        <position position="60"/>
    </location>
</feature>
<feature type="domain" description="Response regulatory" evidence="2">
    <location>
        <begin position="8"/>
        <end position="125"/>
    </location>
</feature>
<dbReference type="CDD" id="cd00130">
    <property type="entry name" value="PAS"/>
    <property type="match status" value="1"/>
</dbReference>
<keyword evidence="7" id="KW-1185">Reference proteome</keyword>
<dbReference type="OrthoDB" id="9813903at2"/>
<evidence type="ECO:0000259" key="5">
    <source>
        <dbReference type="PROSITE" id="PS50887"/>
    </source>
</evidence>
<feature type="domain" description="PAC" evidence="4">
    <location>
        <begin position="216"/>
        <end position="268"/>
    </location>
</feature>
<dbReference type="InterPro" id="IPR000700">
    <property type="entry name" value="PAS-assoc_C"/>
</dbReference>
<evidence type="ECO:0000313" key="6">
    <source>
        <dbReference type="EMBL" id="SDY71635.1"/>
    </source>
</evidence>
<dbReference type="InterPro" id="IPR035965">
    <property type="entry name" value="PAS-like_dom_sf"/>
</dbReference>
<sequence length="443" mass="48212">MKVNMANQVLLITSDASDAMSLKEVLSQAKDDAFDIEWVVRLSDGLERLRAGGIDAILVDLSLPDSQDITTFDKLYAIAPQTPIWILNTADSTMLAMEAVQRGAQGYLSYNHFSNDLVPQSLHNIIQRKAAEESLFLEKNRAEITLNSISDAVIGTDMSGNIDYMNIAAEGMTGWSREEALGHSISEVMHIVHGKTHDPVPNPVEWVLQRDEAMALTAGTILIRRDGSKAAIEDSAAPIHDVDGKIVGAVIVFHDISVSQAMITKMARLAQHDSLTNLPNRMLLDDRITQAIALAKRRGTQLALLFLDLDNFKCINDSLGHSVGDKLLQSVAQRLRACVRGTDTVSRLGGDEFVVLVAQDKHAHDAALIADKILATLAVSHSIDEHDLNVTTSIGISTYPADGQDAETLIKNADIAMYHAKDKGCNNYQFFKGALHISAQLSG</sequence>
<dbReference type="SUPFAM" id="SSF55073">
    <property type="entry name" value="Nucleotide cyclase"/>
    <property type="match status" value="1"/>
</dbReference>
<dbReference type="PANTHER" id="PTHR44757">
    <property type="entry name" value="DIGUANYLATE CYCLASE DGCP"/>
    <property type="match status" value="1"/>
</dbReference>
<protein>
    <submittedName>
        <fullName evidence="6">PAS domain S-box-containing protein/diguanylate cyclase (GGDEF) domain-containing protein</fullName>
    </submittedName>
</protein>
<dbReference type="InterPro" id="IPR000160">
    <property type="entry name" value="GGDEF_dom"/>
</dbReference>
<name>A0A1H3M6K3_9PROT</name>
<dbReference type="Gene3D" id="3.40.50.2300">
    <property type="match status" value="1"/>
</dbReference>
<dbReference type="Pfam" id="PF00990">
    <property type="entry name" value="GGDEF"/>
    <property type="match status" value="1"/>
</dbReference>
<reference evidence="6 7" key="1">
    <citation type="submission" date="2016-10" db="EMBL/GenBank/DDBJ databases">
        <authorList>
            <person name="de Groot N.N."/>
        </authorList>
    </citation>
    <scope>NUCLEOTIDE SEQUENCE [LARGE SCALE GENOMIC DNA]</scope>
    <source>
        <strain evidence="6 7">Nm1</strain>
    </source>
</reference>
<dbReference type="InterPro" id="IPR029787">
    <property type="entry name" value="Nucleotide_cyclase"/>
</dbReference>
<keyword evidence="1" id="KW-0597">Phosphoprotein</keyword>
<dbReference type="SUPFAM" id="SSF55785">
    <property type="entry name" value="PYP-like sensor domain (PAS domain)"/>
    <property type="match status" value="1"/>
</dbReference>
<dbReference type="SMART" id="SM00267">
    <property type="entry name" value="GGDEF"/>
    <property type="match status" value="1"/>
</dbReference>
<dbReference type="InterPro" id="IPR043128">
    <property type="entry name" value="Rev_trsase/Diguanyl_cyclase"/>
</dbReference>
<dbReference type="PROSITE" id="PS50110">
    <property type="entry name" value="RESPONSE_REGULATORY"/>
    <property type="match status" value="1"/>
</dbReference>
<proteinExistence type="predicted"/>
<dbReference type="InterPro" id="IPR000014">
    <property type="entry name" value="PAS"/>
</dbReference>
<dbReference type="Pfam" id="PF00989">
    <property type="entry name" value="PAS"/>
    <property type="match status" value="1"/>
</dbReference>
<gene>
    <name evidence="6" type="ORF">SAMN05421881_105616</name>
</gene>
<dbReference type="PROSITE" id="PS50887">
    <property type="entry name" value="GGDEF"/>
    <property type="match status" value="1"/>
</dbReference>
<dbReference type="Gene3D" id="3.30.450.20">
    <property type="entry name" value="PAS domain"/>
    <property type="match status" value="1"/>
</dbReference>
<dbReference type="SMART" id="SM00091">
    <property type="entry name" value="PAS"/>
    <property type="match status" value="1"/>
</dbReference>
<dbReference type="STRING" id="44576.SAMN05421881_105616"/>
<evidence type="ECO:0000259" key="4">
    <source>
        <dbReference type="PROSITE" id="PS50113"/>
    </source>
</evidence>
<dbReference type="Proteomes" id="UP000198640">
    <property type="component" value="Unassembled WGS sequence"/>
</dbReference>
<dbReference type="Gene3D" id="3.30.70.270">
    <property type="match status" value="1"/>
</dbReference>
<evidence type="ECO:0000256" key="1">
    <source>
        <dbReference type="PROSITE-ProRule" id="PRU00169"/>
    </source>
</evidence>
<organism evidence="6 7">
    <name type="scientific">Nitrosomonas halophila</name>
    <dbReference type="NCBI Taxonomy" id="44576"/>
    <lineage>
        <taxon>Bacteria</taxon>
        <taxon>Pseudomonadati</taxon>
        <taxon>Pseudomonadota</taxon>
        <taxon>Betaproteobacteria</taxon>
        <taxon>Nitrosomonadales</taxon>
        <taxon>Nitrosomonadaceae</taxon>
        <taxon>Nitrosomonas</taxon>
    </lineage>
</organism>
<evidence type="ECO:0000259" key="2">
    <source>
        <dbReference type="PROSITE" id="PS50110"/>
    </source>
</evidence>
<feature type="domain" description="GGDEF" evidence="5">
    <location>
        <begin position="300"/>
        <end position="433"/>
    </location>
</feature>
<dbReference type="GO" id="GO:0006355">
    <property type="term" value="P:regulation of DNA-templated transcription"/>
    <property type="evidence" value="ECO:0007669"/>
    <property type="project" value="InterPro"/>
</dbReference>
<dbReference type="PROSITE" id="PS50112">
    <property type="entry name" value="PAS"/>
    <property type="match status" value="1"/>
</dbReference>
<evidence type="ECO:0000259" key="3">
    <source>
        <dbReference type="PROSITE" id="PS50112"/>
    </source>
</evidence>
<dbReference type="Pfam" id="PF00072">
    <property type="entry name" value="Response_reg"/>
    <property type="match status" value="1"/>
</dbReference>
<dbReference type="CDD" id="cd01949">
    <property type="entry name" value="GGDEF"/>
    <property type="match status" value="1"/>
</dbReference>
<dbReference type="SUPFAM" id="SSF52172">
    <property type="entry name" value="CheY-like"/>
    <property type="match status" value="1"/>
</dbReference>
<dbReference type="InterPro" id="IPR001789">
    <property type="entry name" value="Sig_transdc_resp-reg_receiver"/>
</dbReference>
<dbReference type="InterPro" id="IPR011006">
    <property type="entry name" value="CheY-like_superfamily"/>
</dbReference>
<dbReference type="FunFam" id="3.30.70.270:FF:000001">
    <property type="entry name" value="Diguanylate cyclase domain protein"/>
    <property type="match status" value="1"/>
</dbReference>
<dbReference type="AlphaFoldDB" id="A0A1H3M6K3"/>
<dbReference type="PROSITE" id="PS50113">
    <property type="entry name" value="PAC"/>
    <property type="match status" value="1"/>
</dbReference>
<dbReference type="NCBIfam" id="TIGR00254">
    <property type="entry name" value="GGDEF"/>
    <property type="match status" value="1"/>
</dbReference>
<dbReference type="PANTHER" id="PTHR44757:SF4">
    <property type="entry name" value="DIGUANYLATE CYCLASE DGCE-RELATED"/>
    <property type="match status" value="1"/>
</dbReference>
<accession>A0A1H3M6K3</accession>
<dbReference type="NCBIfam" id="TIGR00229">
    <property type="entry name" value="sensory_box"/>
    <property type="match status" value="1"/>
</dbReference>
<evidence type="ECO:0000313" key="7">
    <source>
        <dbReference type="Proteomes" id="UP000198640"/>
    </source>
</evidence>
<dbReference type="EMBL" id="FNOY01000056">
    <property type="protein sequence ID" value="SDY71635.1"/>
    <property type="molecule type" value="Genomic_DNA"/>
</dbReference>
<dbReference type="InterPro" id="IPR013767">
    <property type="entry name" value="PAS_fold"/>
</dbReference>
<dbReference type="InterPro" id="IPR052155">
    <property type="entry name" value="Biofilm_reg_signaling"/>
</dbReference>
<dbReference type="GO" id="GO:0000160">
    <property type="term" value="P:phosphorelay signal transduction system"/>
    <property type="evidence" value="ECO:0007669"/>
    <property type="project" value="InterPro"/>
</dbReference>
<dbReference type="GO" id="GO:0003824">
    <property type="term" value="F:catalytic activity"/>
    <property type="evidence" value="ECO:0007669"/>
    <property type="project" value="UniProtKB-ARBA"/>
</dbReference>
<feature type="domain" description="PAS" evidence="3">
    <location>
        <begin position="138"/>
        <end position="211"/>
    </location>
</feature>